<sequence length="87" mass="9714">MYERPDKCARLMLLDSSIPRTDVYDGGYHFAVNKWQHQHPGIGRGAPPAAIGNSTEFYNGCLPSLAGRWLQGQENTSSAHKKQLRQS</sequence>
<reference evidence="1 3" key="1">
    <citation type="journal article" date="2008" name="Science">
        <title>The Physcomitrella genome reveals evolutionary insights into the conquest of land by plants.</title>
        <authorList>
            <person name="Rensing S."/>
            <person name="Lang D."/>
            <person name="Zimmer A."/>
            <person name="Terry A."/>
            <person name="Salamov A."/>
            <person name="Shapiro H."/>
            <person name="Nishiyama T."/>
            <person name="Perroud P.-F."/>
            <person name="Lindquist E."/>
            <person name="Kamisugi Y."/>
            <person name="Tanahashi T."/>
            <person name="Sakakibara K."/>
            <person name="Fujita T."/>
            <person name="Oishi K."/>
            <person name="Shin-I T."/>
            <person name="Kuroki Y."/>
            <person name="Toyoda A."/>
            <person name="Suzuki Y."/>
            <person name="Hashimoto A."/>
            <person name="Yamaguchi K."/>
            <person name="Sugano A."/>
            <person name="Kohara Y."/>
            <person name="Fujiyama A."/>
            <person name="Anterola A."/>
            <person name="Aoki S."/>
            <person name="Ashton N."/>
            <person name="Barbazuk W.B."/>
            <person name="Barker E."/>
            <person name="Bennetzen J."/>
            <person name="Bezanilla M."/>
            <person name="Blankenship R."/>
            <person name="Cho S.H."/>
            <person name="Dutcher S."/>
            <person name="Estelle M."/>
            <person name="Fawcett J.A."/>
            <person name="Gundlach H."/>
            <person name="Hanada K."/>
            <person name="Heyl A."/>
            <person name="Hicks K.A."/>
            <person name="Hugh J."/>
            <person name="Lohr M."/>
            <person name="Mayer K."/>
            <person name="Melkozernov A."/>
            <person name="Murata T."/>
            <person name="Nelson D."/>
            <person name="Pils B."/>
            <person name="Prigge M."/>
            <person name="Reiss B."/>
            <person name="Renner T."/>
            <person name="Rombauts S."/>
            <person name="Rushton P."/>
            <person name="Sanderfoot A."/>
            <person name="Schween G."/>
            <person name="Shiu S.-H."/>
            <person name="Stueber K."/>
            <person name="Theodoulou F.L."/>
            <person name="Tu H."/>
            <person name="Van de Peer Y."/>
            <person name="Verrier P.J."/>
            <person name="Waters E."/>
            <person name="Wood A."/>
            <person name="Yang L."/>
            <person name="Cove D."/>
            <person name="Cuming A."/>
            <person name="Hasebe M."/>
            <person name="Lucas S."/>
            <person name="Mishler D.B."/>
            <person name="Reski R."/>
            <person name="Grigoriev I."/>
            <person name="Quatrano R.S."/>
            <person name="Boore J.L."/>
        </authorList>
    </citation>
    <scope>NUCLEOTIDE SEQUENCE [LARGE SCALE GENOMIC DNA]</scope>
    <source>
        <strain evidence="2 3">cv. Gransden 2004</strain>
    </source>
</reference>
<organism evidence="1">
    <name type="scientific">Physcomitrium patens</name>
    <name type="common">Spreading-leaved earth moss</name>
    <name type="synonym">Physcomitrella patens</name>
    <dbReference type="NCBI Taxonomy" id="3218"/>
    <lineage>
        <taxon>Eukaryota</taxon>
        <taxon>Viridiplantae</taxon>
        <taxon>Streptophyta</taxon>
        <taxon>Embryophyta</taxon>
        <taxon>Bryophyta</taxon>
        <taxon>Bryophytina</taxon>
        <taxon>Bryopsida</taxon>
        <taxon>Funariidae</taxon>
        <taxon>Funariales</taxon>
        <taxon>Funariaceae</taxon>
        <taxon>Physcomitrium</taxon>
    </lineage>
</organism>
<accession>A0A2K1IY76</accession>
<dbReference type="EMBL" id="ABEU02000019">
    <property type="protein sequence ID" value="PNR34225.1"/>
    <property type="molecule type" value="Genomic_DNA"/>
</dbReference>
<name>A0A2K1IY76_PHYPA</name>
<dbReference type="Gramene" id="Pp3c19_12560V3.1">
    <property type="protein sequence ID" value="Pp3c19_12560V3.1"/>
    <property type="gene ID" value="Pp3c19_12560"/>
</dbReference>
<evidence type="ECO:0000313" key="1">
    <source>
        <dbReference type="EMBL" id="PNR34225.1"/>
    </source>
</evidence>
<dbReference type="InParanoid" id="A0A2K1IY76"/>
<keyword evidence="3" id="KW-1185">Reference proteome</keyword>
<gene>
    <name evidence="1" type="ORF">PHYPA_024042</name>
</gene>
<protein>
    <submittedName>
        <fullName evidence="1 2">Uncharacterized protein</fullName>
    </submittedName>
</protein>
<dbReference type="EnsemblPlants" id="Pp3c19_12560V3.1">
    <property type="protein sequence ID" value="Pp3c19_12560V3.1"/>
    <property type="gene ID" value="Pp3c19_12560"/>
</dbReference>
<reference evidence="2" key="3">
    <citation type="submission" date="2020-12" db="UniProtKB">
        <authorList>
            <consortium name="EnsemblPlants"/>
        </authorList>
    </citation>
    <scope>IDENTIFICATION</scope>
</reference>
<dbReference type="PaxDb" id="3218-PP1S301_49V6.1"/>
<evidence type="ECO:0000313" key="3">
    <source>
        <dbReference type="Proteomes" id="UP000006727"/>
    </source>
</evidence>
<dbReference type="AlphaFoldDB" id="A0A2K1IY76"/>
<dbReference type="Proteomes" id="UP000006727">
    <property type="component" value="Chromosome 19"/>
</dbReference>
<proteinExistence type="predicted"/>
<evidence type="ECO:0000313" key="2">
    <source>
        <dbReference type="EnsemblPlants" id="Pp3c19_12560V3.1"/>
    </source>
</evidence>
<reference evidence="1 3" key="2">
    <citation type="journal article" date="2018" name="Plant J.">
        <title>The Physcomitrella patens chromosome-scale assembly reveals moss genome structure and evolution.</title>
        <authorList>
            <person name="Lang D."/>
            <person name="Ullrich K.K."/>
            <person name="Murat F."/>
            <person name="Fuchs J."/>
            <person name="Jenkins J."/>
            <person name="Haas F.B."/>
            <person name="Piednoel M."/>
            <person name="Gundlach H."/>
            <person name="Van Bel M."/>
            <person name="Meyberg R."/>
            <person name="Vives C."/>
            <person name="Morata J."/>
            <person name="Symeonidi A."/>
            <person name="Hiss M."/>
            <person name="Muchero W."/>
            <person name="Kamisugi Y."/>
            <person name="Saleh O."/>
            <person name="Blanc G."/>
            <person name="Decker E.L."/>
            <person name="van Gessel N."/>
            <person name="Grimwood J."/>
            <person name="Hayes R.D."/>
            <person name="Graham S.W."/>
            <person name="Gunter L.E."/>
            <person name="McDaniel S.F."/>
            <person name="Hoernstein S.N.W."/>
            <person name="Larsson A."/>
            <person name="Li F.W."/>
            <person name="Perroud P.F."/>
            <person name="Phillips J."/>
            <person name="Ranjan P."/>
            <person name="Rokshar D.S."/>
            <person name="Rothfels C.J."/>
            <person name="Schneider L."/>
            <person name="Shu S."/>
            <person name="Stevenson D.W."/>
            <person name="Thummler F."/>
            <person name="Tillich M."/>
            <person name="Villarreal Aguilar J.C."/>
            <person name="Widiez T."/>
            <person name="Wong G.K."/>
            <person name="Wymore A."/>
            <person name="Zhang Y."/>
            <person name="Zimmer A.D."/>
            <person name="Quatrano R.S."/>
            <person name="Mayer K.F.X."/>
            <person name="Goodstein D."/>
            <person name="Casacuberta J.M."/>
            <person name="Vandepoele K."/>
            <person name="Reski R."/>
            <person name="Cuming A.C."/>
            <person name="Tuskan G.A."/>
            <person name="Maumus F."/>
            <person name="Salse J."/>
            <person name="Schmutz J."/>
            <person name="Rensing S.A."/>
        </authorList>
    </citation>
    <scope>NUCLEOTIDE SEQUENCE [LARGE SCALE GENOMIC DNA]</scope>
    <source>
        <strain evidence="2 3">cv. Gransden 2004</strain>
    </source>
</reference>